<evidence type="ECO:0000313" key="7">
    <source>
        <dbReference type="Proteomes" id="UP000766595"/>
    </source>
</evidence>
<feature type="signal peptide" evidence="3">
    <location>
        <begin position="1"/>
        <end position="34"/>
    </location>
</feature>
<dbReference type="EC" id="4.2.2.-" evidence="3"/>
<comment type="function">
    <text evidence="3">Lytic transglycosylase with a strong preference for naked glycan strands that lack stem peptides.</text>
</comment>
<dbReference type="AlphaFoldDB" id="A0A947D0E7"/>
<dbReference type="HAMAP" id="MF_02071">
    <property type="entry name" value="RlpA"/>
    <property type="match status" value="1"/>
</dbReference>
<dbReference type="InterPro" id="IPR009009">
    <property type="entry name" value="RlpA-like_DPBB"/>
</dbReference>
<dbReference type="GO" id="GO:0000270">
    <property type="term" value="P:peptidoglycan metabolic process"/>
    <property type="evidence" value="ECO:0007669"/>
    <property type="project" value="UniProtKB-UniRule"/>
</dbReference>
<dbReference type="CDD" id="cd22268">
    <property type="entry name" value="DPBB_RlpA-like"/>
    <property type="match status" value="1"/>
</dbReference>
<protein>
    <recommendedName>
        <fullName evidence="3">Endolytic peptidoglycan transglycosylase RlpA</fullName>
        <ecNumber evidence="3">4.2.2.-</ecNumber>
    </recommendedName>
</protein>
<dbReference type="InterPro" id="IPR034718">
    <property type="entry name" value="RlpA"/>
</dbReference>
<keyword evidence="1 3" id="KW-0456">Lyase</keyword>
<keyword evidence="2 3" id="KW-0961">Cell wall biogenesis/degradation</keyword>
<evidence type="ECO:0000256" key="2">
    <source>
        <dbReference type="ARBA" id="ARBA00023316"/>
    </source>
</evidence>
<dbReference type="InterPro" id="IPR036908">
    <property type="entry name" value="RlpA-like_sf"/>
</dbReference>
<comment type="similarity">
    <text evidence="3 4">Belongs to the RlpA family.</text>
</comment>
<gene>
    <name evidence="3" type="primary">rlpA</name>
    <name evidence="6" type="ORF">KL771_04155</name>
</gene>
<accession>A0A947D0E7</accession>
<dbReference type="Proteomes" id="UP000766595">
    <property type="component" value="Unassembled WGS sequence"/>
</dbReference>
<reference evidence="6 7" key="1">
    <citation type="submission" date="2021-06" db="EMBL/GenBank/DDBJ databases">
        <authorList>
            <person name="Grouzdev D.S."/>
            <person name="Koziaeva V."/>
        </authorList>
    </citation>
    <scope>NUCLEOTIDE SEQUENCE [LARGE SCALE GENOMIC DNA]</scope>
    <source>
        <strain evidence="6 7">22</strain>
    </source>
</reference>
<feature type="chain" id="PRO_5038182408" description="Endolytic peptidoglycan transglycosylase RlpA" evidence="3">
    <location>
        <begin position="35"/>
        <end position="143"/>
    </location>
</feature>
<name>A0A947D0E7_9HYPH</name>
<dbReference type="SUPFAM" id="SSF50685">
    <property type="entry name" value="Barwin-like endoglucanases"/>
    <property type="match status" value="1"/>
</dbReference>
<sequence length="143" mass="14893" precursor="true">MNCTVSPRLTRGTPFAAALLGLGLSAVTGNPASAEGVGIASFYGGRLHGGPTASGERFNQNAMTAAHRSYPLGSRVKVTNLNNGKTVMLRINDRGPYVRGRIIDVSRGAASQLGFIASGLAKVRVERVGANADAAEPVRMVER</sequence>
<dbReference type="GO" id="GO:0008932">
    <property type="term" value="F:lytic endotransglycosylase activity"/>
    <property type="evidence" value="ECO:0007669"/>
    <property type="project" value="UniProtKB-UniRule"/>
</dbReference>
<evidence type="ECO:0000256" key="1">
    <source>
        <dbReference type="ARBA" id="ARBA00023239"/>
    </source>
</evidence>
<keyword evidence="3" id="KW-0732">Signal</keyword>
<dbReference type="NCBIfam" id="TIGR00413">
    <property type="entry name" value="rlpA"/>
    <property type="match status" value="1"/>
</dbReference>
<keyword evidence="7" id="KW-1185">Reference proteome</keyword>
<evidence type="ECO:0000259" key="5">
    <source>
        <dbReference type="Pfam" id="PF03330"/>
    </source>
</evidence>
<evidence type="ECO:0000313" key="6">
    <source>
        <dbReference type="EMBL" id="MBT9288628.1"/>
    </source>
</evidence>
<evidence type="ECO:0000256" key="3">
    <source>
        <dbReference type="HAMAP-Rule" id="MF_02071"/>
    </source>
</evidence>
<dbReference type="Pfam" id="PF03330">
    <property type="entry name" value="DPBB_1"/>
    <property type="match status" value="1"/>
</dbReference>
<feature type="domain" description="RlpA-like protein double-psi beta-barrel" evidence="5">
    <location>
        <begin position="37"/>
        <end position="125"/>
    </location>
</feature>
<dbReference type="EMBL" id="JAHHZF010000002">
    <property type="protein sequence ID" value="MBT9288628.1"/>
    <property type="molecule type" value="Genomic_DNA"/>
</dbReference>
<dbReference type="PANTHER" id="PTHR34183:SF1">
    <property type="entry name" value="ENDOLYTIC PEPTIDOGLYCAN TRANSGLYCOSYLASE RLPA"/>
    <property type="match status" value="1"/>
</dbReference>
<proteinExistence type="inferred from homology"/>
<comment type="caution">
    <text evidence="6">The sequence shown here is derived from an EMBL/GenBank/DDBJ whole genome shotgun (WGS) entry which is preliminary data.</text>
</comment>
<evidence type="ECO:0000256" key="4">
    <source>
        <dbReference type="RuleBase" id="RU003495"/>
    </source>
</evidence>
<dbReference type="PANTHER" id="PTHR34183">
    <property type="entry name" value="ENDOLYTIC PEPTIDOGLYCAN TRANSGLYCOSYLASE RLPA"/>
    <property type="match status" value="1"/>
</dbReference>
<organism evidence="6 7">
    <name type="scientific">Prosthecodimorpha staleyi</name>
    <dbReference type="NCBI Taxonomy" id="2840188"/>
    <lineage>
        <taxon>Bacteria</taxon>
        <taxon>Pseudomonadati</taxon>
        <taxon>Pseudomonadota</taxon>
        <taxon>Alphaproteobacteria</taxon>
        <taxon>Hyphomicrobiales</taxon>
        <taxon>Ancalomicrobiaceae</taxon>
        <taxon>Prosthecodimorpha</taxon>
    </lineage>
</organism>
<dbReference type="GO" id="GO:0071555">
    <property type="term" value="P:cell wall organization"/>
    <property type="evidence" value="ECO:0007669"/>
    <property type="project" value="UniProtKB-KW"/>
</dbReference>
<dbReference type="InterPro" id="IPR012997">
    <property type="entry name" value="RplA"/>
</dbReference>
<dbReference type="Gene3D" id="2.40.40.10">
    <property type="entry name" value="RlpA-like domain"/>
    <property type="match status" value="1"/>
</dbReference>